<protein>
    <submittedName>
        <fullName evidence="1">Uncharacterized protein</fullName>
    </submittedName>
</protein>
<evidence type="ECO:0000313" key="2">
    <source>
        <dbReference type="Proteomes" id="UP000001411"/>
    </source>
</evidence>
<accession>A0A0H2VKY2</accession>
<gene>
    <name evidence="1" type="ordered locus">SE_2366</name>
</gene>
<reference evidence="1 2" key="1">
    <citation type="journal article" date="2003" name="Mol. Microbiol.">
        <title>Genome-based analysis of virulence genes in a non-biofilm-forming Staphylococcus epidermidis strain (ATCC 12228).</title>
        <authorList>
            <person name="Zhang Y.Q."/>
            <person name="Ren S.X."/>
            <person name="Li H.L."/>
            <person name="Wang Y.X."/>
            <person name="Fu G."/>
            <person name="Yang J."/>
            <person name="Qin Z.Q."/>
            <person name="Miao Y.G."/>
            <person name="Wang W.Y."/>
            <person name="Chen R.S."/>
            <person name="Shen Y."/>
            <person name="Chen Z."/>
            <person name="Yuan Z.H."/>
            <person name="Zhao G.P."/>
            <person name="Qu D."/>
            <person name="Danchin A."/>
            <person name="Wen Y.M."/>
        </authorList>
    </citation>
    <scope>NUCLEOTIDE SEQUENCE [LARGE SCALE GENOMIC DNA]</scope>
    <source>
        <strain evidence="2">ATCC 12228 / FDA PCI 1200</strain>
    </source>
</reference>
<dbReference type="HOGENOM" id="CLU_3398618_0_0_9"/>
<dbReference type="KEGG" id="sep:SE_2366"/>
<organism evidence="1 2">
    <name type="scientific">Staphylococcus epidermidis (strain ATCC 12228 / FDA PCI 1200)</name>
    <dbReference type="NCBI Taxonomy" id="176280"/>
    <lineage>
        <taxon>Bacteria</taxon>
        <taxon>Bacillati</taxon>
        <taxon>Bacillota</taxon>
        <taxon>Bacilli</taxon>
        <taxon>Bacillales</taxon>
        <taxon>Staphylococcaceae</taxon>
        <taxon>Staphylococcus</taxon>
    </lineage>
</organism>
<name>A0A0H2VKY2_STAES</name>
<dbReference type="OrthoDB" id="9867919at2"/>
<dbReference type="Proteomes" id="UP000001411">
    <property type="component" value="Chromosome"/>
</dbReference>
<sequence>MLMMSNRLSYINYSYQSIQTNKNGVGAFFML</sequence>
<evidence type="ECO:0000313" key="1">
    <source>
        <dbReference type="EMBL" id="AAO06009.1"/>
    </source>
</evidence>
<dbReference type="EMBL" id="AE015929">
    <property type="protein sequence ID" value="AAO06009.1"/>
    <property type="molecule type" value="Genomic_DNA"/>
</dbReference>
<dbReference type="AlphaFoldDB" id="A0A0H2VKY2"/>
<proteinExistence type="predicted"/>